<evidence type="ECO:0000256" key="2">
    <source>
        <dbReference type="SAM" id="MobiDB-lite"/>
    </source>
</evidence>
<accession>A0ABD3NTR7</accession>
<protein>
    <recommendedName>
        <fullName evidence="5">Mediator of RNA polymerase II transcription subunit 21</fullName>
    </recommendedName>
</protein>
<feature type="region of interest" description="Disordered" evidence="2">
    <location>
        <begin position="36"/>
        <end position="85"/>
    </location>
</feature>
<gene>
    <name evidence="3" type="ORF">ACHAW5_006943</name>
</gene>
<reference evidence="3 4" key="1">
    <citation type="submission" date="2024-10" db="EMBL/GenBank/DDBJ databases">
        <title>Updated reference genomes for cyclostephanoid diatoms.</title>
        <authorList>
            <person name="Roberts W.R."/>
            <person name="Alverson A.J."/>
        </authorList>
    </citation>
    <scope>NUCLEOTIDE SEQUENCE [LARGE SCALE GENOMIC DNA]</scope>
    <source>
        <strain evidence="3 4">AJA276-08</strain>
    </source>
</reference>
<feature type="compositionally biased region" description="Low complexity" evidence="2">
    <location>
        <begin position="36"/>
        <end position="46"/>
    </location>
</feature>
<organism evidence="3 4">
    <name type="scientific">Stephanodiscus triporus</name>
    <dbReference type="NCBI Taxonomy" id="2934178"/>
    <lineage>
        <taxon>Eukaryota</taxon>
        <taxon>Sar</taxon>
        <taxon>Stramenopiles</taxon>
        <taxon>Ochrophyta</taxon>
        <taxon>Bacillariophyta</taxon>
        <taxon>Coscinodiscophyceae</taxon>
        <taxon>Thalassiosirophycidae</taxon>
        <taxon>Stephanodiscales</taxon>
        <taxon>Stephanodiscaceae</taxon>
        <taxon>Stephanodiscus</taxon>
    </lineage>
</organism>
<feature type="coiled-coil region" evidence="1">
    <location>
        <begin position="113"/>
        <end position="163"/>
    </location>
</feature>
<evidence type="ECO:0000313" key="4">
    <source>
        <dbReference type="Proteomes" id="UP001530315"/>
    </source>
</evidence>
<dbReference type="Proteomes" id="UP001530315">
    <property type="component" value="Unassembled WGS sequence"/>
</dbReference>
<comment type="caution">
    <text evidence="3">The sequence shown here is derived from an EMBL/GenBank/DDBJ whole genome shotgun (WGS) entry which is preliminary data.</text>
</comment>
<evidence type="ECO:0000256" key="1">
    <source>
        <dbReference type="SAM" id="Coils"/>
    </source>
</evidence>
<name>A0ABD3NTR7_9STRA</name>
<proteinExistence type="predicted"/>
<sequence>MDRVEPDQTPAEAWKSSLDATCNRLMSHYHGLLRAAAAPPSAPDQDGAGGGGSAHRHGVGQVGSDPRAGGGCMRDADDPPPPPLAANVEMTALQAKLAAENLCVASSNALDLIRTLRLSVLLADEELMRAEEEEEALEMFEASLIAEDECASLEARLMELRRRTEESAR</sequence>
<dbReference type="AlphaFoldDB" id="A0ABD3NTR7"/>
<evidence type="ECO:0008006" key="5">
    <source>
        <dbReference type="Google" id="ProtNLM"/>
    </source>
</evidence>
<dbReference type="EMBL" id="JALLAZ020001182">
    <property type="protein sequence ID" value="KAL3779143.1"/>
    <property type="molecule type" value="Genomic_DNA"/>
</dbReference>
<keyword evidence="4" id="KW-1185">Reference proteome</keyword>
<keyword evidence="1" id="KW-0175">Coiled coil</keyword>
<evidence type="ECO:0000313" key="3">
    <source>
        <dbReference type="EMBL" id="KAL3779143.1"/>
    </source>
</evidence>